<feature type="region of interest" description="Disordered" evidence="1">
    <location>
        <begin position="1355"/>
        <end position="1394"/>
    </location>
</feature>
<organism evidence="4 5">
    <name type="scientific">Limulus polyphemus</name>
    <name type="common">Atlantic horseshoe crab</name>
    <dbReference type="NCBI Taxonomy" id="6850"/>
    <lineage>
        <taxon>Eukaryota</taxon>
        <taxon>Metazoa</taxon>
        <taxon>Ecdysozoa</taxon>
        <taxon>Arthropoda</taxon>
        <taxon>Chelicerata</taxon>
        <taxon>Merostomata</taxon>
        <taxon>Xiphosura</taxon>
        <taxon>Limulidae</taxon>
        <taxon>Limulus</taxon>
    </lineage>
</organism>
<gene>
    <name evidence="5" type="primary">LOC106470994</name>
</gene>
<dbReference type="Gene3D" id="2.30.29.30">
    <property type="entry name" value="Pleckstrin-homology domain (PH domain)/Phosphotyrosine-binding domain (PTB)"/>
    <property type="match status" value="1"/>
</dbReference>
<dbReference type="SMART" id="SM00325">
    <property type="entry name" value="RhoGEF"/>
    <property type="match status" value="1"/>
</dbReference>
<dbReference type="Gene3D" id="1.20.900.10">
    <property type="entry name" value="Dbl homology (DH) domain"/>
    <property type="match status" value="1"/>
</dbReference>
<feature type="compositionally biased region" description="Low complexity" evidence="1">
    <location>
        <begin position="1319"/>
        <end position="1334"/>
    </location>
</feature>
<dbReference type="Proteomes" id="UP000694941">
    <property type="component" value="Unplaced"/>
</dbReference>
<dbReference type="Pfam" id="PF22697">
    <property type="entry name" value="SOS1_NGEF_PH"/>
    <property type="match status" value="1"/>
</dbReference>
<dbReference type="SUPFAM" id="SSF48065">
    <property type="entry name" value="DBL homology domain (DH-domain)"/>
    <property type="match status" value="1"/>
</dbReference>
<dbReference type="RefSeq" id="XP_022255341.1">
    <property type="nucleotide sequence ID" value="XM_022399633.1"/>
</dbReference>
<dbReference type="CDD" id="cd00160">
    <property type="entry name" value="RhoGEF"/>
    <property type="match status" value="1"/>
</dbReference>
<dbReference type="GeneID" id="106470994"/>
<proteinExistence type="predicted"/>
<dbReference type="SUPFAM" id="SSF50729">
    <property type="entry name" value="PH domain-like"/>
    <property type="match status" value="1"/>
</dbReference>
<feature type="compositionally biased region" description="Basic and acidic residues" evidence="1">
    <location>
        <begin position="908"/>
        <end position="927"/>
    </location>
</feature>
<dbReference type="InterPro" id="IPR055251">
    <property type="entry name" value="SOS1_NGEF_PH"/>
</dbReference>
<sequence>MNWVHNSLIRTSPTSSAKDPHEDLPHLLQSLLVTVERGIERIEWQSVTKTWSCCHTRLSQLTSSFDSSCYHGNETRGTKENSDSERHLQIRVVDCATSDVDCENDVTGTGESQHFQTDFQHGSENIVSPAAPLFTRRKEKSVDGYHDNVLPQPVKSDDDYHDKILPLTTKSDDGNHEKTLSQITKSDDSCHDNTLYQPTSINEVDVKLLDSEIAILPGSRDVTGRSVVVIDLSRWQRHSEITASQVALLLMYFHTIPKNEVACRGFLVVVDCRKASDVYLTLLDQALCYVQVPLNNCINTVLIWTEETEVGRLYFPNSKVKHTLITSEETLNKFIKKEQLPTQISGSYFYDHQEWVNFRKCVEPFINGCRICGRHLVSIMQELRISRLPSSAASANHLIEQHKRVIGKTFQDVQMRHLEEEGDTILKKIDYFSKNAPHNADYRDSIDRGTALYSELRRVARKLANLQEKRLKKLETYLHLKTFEEESEQIVGWLCRDGLEELDIYKKMTDSLDAVKEQERKFEKFYFQAMRQIEKGNDLMEEASTLESPSAAPIGGNREIQALTSSLTEHLHEFTDRLEDTRERLEDSAKCFGLLDRAYEWAVGTMKFVSSLKTDKTTNPKELIHLTKTLQDYVDNNPPIREETFQEMIDLATRLENENLLDQCKTAQTRCQDTIDLIKTRQATLIRAKQQMELESLQWSSHLPVGSRASHAGTVHSQYSSISQRTSTPIKGNPGFSRRRSISNTSSNYSFPVGSYTSFPSNHPSGSAAMDSFLLDHYMEEKEEQLISQGLITEDLTTQGPVATISRSKLEARASNSNQKEAPPGGVIKSHSGGSLIGLKDKIIGGIVAGAVSIQNSAKDGHFYHRPIRKLMRHSHTWQPCEANTWHSTSDSQTPVSPNLQQVVCENEKKDERKEAVENTESPDVKRFPHPCDGPVPVNSHLTKTLSFRSTQRGGRGKEKQPKISKLFPPDTFNCNYISELLREDIPQALRGQRNVIFGNIEKIFEFHKHYFLSELEQCDQCPFLVGQCFLKYETQFYLYALYNKNKPKSDSLMVEYGNSFFKKKQLELGDKMDLSSYLLKPVQRMGKYALLLKQLLKECPEKNSEYQDLKAAEEMVRFQLCHGNDLLAMDSLRDCDVNLKEQGRLLRQGEFIVWQGRSRKSLRHVFLFEDLILFSKARKDFSQNSHDIYQYKHSIKTSDIGMTECVGESLNKFEIWFRKRKLNDIYILQAPNSDVKAEWVQEISKLLWRQALRNREMQLAEMSSMGIGNKPCLDIKPSEDQIHDRLVAIQQNHRVPRFRSSIAVSPSDQLRNNKRPHSIISVSSTSSSGSSHSSYTGYGASNFGFELQSSVEEESQYSAESGIGTDISMSSGDCSLNRSRHKKPERSDSILSNDSIITNSSTPGNYFFEEQLLEEPEETTAI</sequence>
<feature type="region of interest" description="Disordered" evidence="1">
    <location>
        <begin position="1"/>
        <end position="22"/>
    </location>
</feature>
<feature type="domain" description="DH" evidence="3">
    <location>
        <begin position="977"/>
        <end position="1127"/>
    </location>
</feature>
<dbReference type="InterPro" id="IPR052231">
    <property type="entry name" value="Rho_GEF_signaling-related"/>
</dbReference>
<feature type="domain" description="PH" evidence="2">
    <location>
        <begin position="1139"/>
        <end position="1249"/>
    </location>
</feature>
<evidence type="ECO:0000259" key="2">
    <source>
        <dbReference type="PROSITE" id="PS50003"/>
    </source>
</evidence>
<evidence type="ECO:0000256" key="1">
    <source>
        <dbReference type="SAM" id="MobiDB-lite"/>
    </source>
</evidence>
<dbReference type="PROSITE" id="PS50010">
    <property type="entry name" value="DH_2"/>
    <property type="match status" value="1"/>
</dbReference>
<dbReference type="InterPro" id="IPR035899">
    <property type="entry name" value="DBL_dom_sf"/>
</dbReference>
<protein>
    <submittedName>
        <fullName evidence="5">Puratrophin-1-like</fullName>
    </submittedName>
</protein>
<reference evidence="5" key="1">
    <citation type="submission" date="2025-08" db="UniProtKB">
        <authorList>
            <consortium name="RefSeq"/>
        </authorList>
    </citation>
    <scope>IDENTIFICATION</scope>
    <source>
        <tissue evidence="5">Muscle</tissue>
    </source>
</reference>
<feature type="compositionally biased region" description="Polar residues" evidence="1">
    <location>
        <begin position="717"/>
        <end position="730"/>
    </location>
</feature>
<feature type="compositionally biased region" description="Polar residues" evidence="1">
    <location>
        <begin position="1"/>
        <end position="17"/>
    </location>
</feature>
<accession>A0ABM1THI5</accession>
<dbReference type="InterPro" id="IPR000219">
    <property type="entry name" value="DH_dom"/>
</dbReference>
<dbReference type="Gene3D" id="1.20.58.60">
    <property type="match status" value="1"/>
</dbReference>
<dbReference type="InterPro" id="IPR001849">
    <property type="entry name" value="PH_domain"/>
</dbReference>
<feature type="region of interest" description="Disordered" evidence="1">
    <location>
        <begin position="717"/>
        <end position="743"/>
    </location>
</feature>
<feature type="region of interest" description="Disordered" evidence="1">
    <location>
        <begin position="810"/>
        <end position="832"/>
    </location>
</feature>
<dbReference type="InterPro" id="IPR011993">
    <property type="entry name" value="PH-like_dom_sf"/>
</dbReference>
<evidence type="ECO:0000313" key="4">
    <source>
        <dbReference type="Proteomes" id="UP000694941"/>
    </source>
</evidence>
<dbReference type="Pfam" id="PF00621">
    <property type="entry name" value="RhoGEF"/>
    <property type="match status" value="1"/>
</dbReference>
<name>A0ABM1THI5_LIMPO</name>
<dbReference type="SMART" id="SM00233">
    <property type="entry name" value="PH"/>
    <property type="match status" value="1"/>
</dbReference>
<feature type="compositionally biased region" description="Polar residues" evidence="1">
    <location>
        <begin position="1368"/>
        <end position="1378"/>
    </location>
</feature>
<dbReference type="PANTHER" id="PTHR45845:SF3">
    <property type="entry name" value="PURATROPHIN-1-LIKE, ISOFORM A"/>
    <property type="match status" value="1"/>
</dbReference>
<keyword evidence="4" id="KW-1185">Reference proteome</keyword>
<feature type="region of interest" description="Disordered" evidence="1">
    <location>
        <begin position="908"/>
        <end position="932"/>
    </location>
</feature>
<feature type="region of interest" description="Disordered" evidence="1">
    <location>
        <begin position="1299"/>
        <end position="1334"/>
    </location>
</feature>
<dbReference type="CDD" id="cd13242">
    <property type="entry name" value="PH_puratrophin-1"/>
    <property type="match status" value="1"/>
</dbReference>
<evidence type="ECO:0000313" key="5">
    <source>
        <dbReference type="RefSeq" id="XP_022255341.1"/>
    </source>
</evidence>
<dbReference type="PANTHER" id="PTHR45845">
    <property type="entry name" value="RHO GUANINE NUCLEOTIDE EXCHANGE FACTOR-RELATED"/>
    <property type="match status" value="1"/>
</dbReference>
<dbReference type="SUPFAM" id="SSF46966">
    <property type="entry name" value="Spectrin repeat"/>
    <property type="match status" value="1"/>
</dbReference>
<dbReference type="PROSITE" id="PS50003">
    <property type="entry name" value="PH_DOMAIN"/>
    <property type="match status" value="1"/>
</dbReference>
<evidence type="ECO:0000259" key="3">
    <source>
        <dbReference type="PROSITE" id="PS50010"/>
    </source>
</evidence>